<dbReference type="InterPro" id="IPR011447">
    <property type="entry name" value="DUF1552"/>
</dbReference>
<gene>
    <name evidence="1" type="ORF">RMSM_04694</name>
</gene>
<accession>M5RG49</accession>
<keyword evidence="2" id="KW-1185">Reference proteome</keyword>
<comment type="caution">
    <text evidence="1">The sequence shown here is derived from an EMBL/GenBank/DDBJ whole genome shotgun (WGS) entry which is preliminary data.</text>
</comment>
<dbReference type="AlphaFoldDB" id="M5RG49"/>
<evidence type="ECO:0000313" key="2">
    <source>
        <dbReference type="Proteomes" id="UP000011991"/>
    </source>
</evidence>
<organism evidence="1 2">
    <name type="scientific">Rhodopirellula maiorica SM1</name>
    <dbReference type="NCBI Taxonomy" id="1265738"/>
    <lineage>
        <taxon>Bacteria</taxon>
        <taxon>Pseudomonadati</taxon>
        <taxon>Planctomycetota</taxon>
        <taxon>Planctomycetia</taxon>
        <taxon>Pirellulales</taxon>
        <taxon>Pirellulaceae</taxon>
        <taxon>Novipirellula</taxon>
    </lineage>
</organism>
<sequence>MALPWLESIPVWGSETVTGNDPADSPKRFAAIFMGCGINSKHWWAKGRGDQMVLGKSLQPMEPLKRKMNFITGLFNENATGVGIHPGQTGNILSGASLQKGSELRGGISMDQKLANHFQDQTAVPSMVLGCEQPVTGYHETNFSMAYSSHISWQNSTSPVPMEVYP</sequence>
<dbReference type="EMBL" id="ANOG01000676">
    <property type="protein sequence ID" value="EMI18363.1"/>
    <property type="molecule type" value="Genomic_DNA"/>
</dbReference>
<feature type="non-terminal residue" evidence="1">
    <location>
        <position position="166"/>
    </location>
</feature>
<dbReference type="Pfam" id="PF07586">
    <property type="entry name" value="HXXSHH"/>
    <property type="match status" value="1"/>
</dbReference>
<dbReference type="Proteomes" id="UP000011991">
    <property type="component" value="Unassembled WGS sequence"/>
</dbReference>
<name>M5RG49_9BACT</name>
<protein>
    <submittedName>
        <fullName evidence="1">Protein containing DUF1552</fullName>
    </submittedName>
</protein>
<proteinExistence type="predicted"/>
<reference evidence="1 2" key="1">
    <citation type="journal article" date="2013" name="Mar. Genomics">
        <title>Expression of sulfatases in Rhodopirellula baltica and the diversity of sulfatases in the genus Rhodopirellula.</title>
        <authorList>
            <person name="Wegner C.E."/>
            <person name="Richter-Heitmann T."/>
            <person name="Klindworth A."/>
            <person name="Klockow C."/>
            <person name="Richter M."/>
            <person name="Achstetter T."/>
            <person name="Glockner F.O."/>
            <person name="Harder J."/>
        </authorList>
    </citation>
    <scope>NUCLEOTIDE SEQUENCE [LARGE SCALE GENOMIC DNA]</scope>
    <source>
        <strain evidence="1 2">SM1</strain>
    </source>
</reference>
<evidence type="ECO:0000313" key="1">
    <source>
        <dbReference type="EMBL" id="EMI18363.1"/>
    </source>
</evidence>